<accession>A0AAI8YYW2</accession>
<evidence type="ECO:0000313" key="4">
    <source>
        <dbReference type="Proteomes" id="UP001296104"/>
    </source>
</evidence>
<feature type="region of interest" description="Disordered" evidence="2">
    <location>
        <begin position="829"/>
        <end position="875"/>
    </location>
</feature>
<feature type="compositionally biased region" description="Acidic residues" evidence="2">
    <location>
        <begin position="829"/>
        <end position="844"/>
    </location>
</feature>
<feature type="region of interest" description="Disordered" evidence="2">
    <location>
        <begin position="80"/>
        <end position="113"/>
    </location>
</feature>
<sequence>MDEVRSLLVRNAELQTELRLVREQLSQANNANTYILQRLSSIGEDGENDEHREESQFRNLLALTRSRRSVGFKKIRTGSAARGLERKSKTTGEVAGSRSRAYAESSGSEDEDLLSFDEVHREDSSVADVDDAPISKQASILDDFTAEDLLHGESSGGHTQSAQPVVSQTVSSGKLTQPFASIHHAPQAPRNHGNRREAQNMWSFGRPVGEAEQDSAWIEIPPWVQQRHQGFNFTHPDGTSIRTAGAPPLTDAPPAYVPPQPSRPFAVREHNHLMGLATFIEDMDAEQQAQKWVEIAQEFSQRTAAEYEAYYKETVRPKYLENMQQRQAKASLENPFTSTSAVQTSSTEHVQQPRIEDSRDADVSFASTIAVGPESSSQDCVAGSQCTSQEALACESPLLASQGTIVGGGLERCSGTIETQVAPVNDLVQPSFVGVIGKLTTKGGPVQPGHKIQNDGDNRQAASVETGTTSSISAWKSFASGKSNLADRRDSVHPQRLPSSQVEPATSKSGLAASIHADQQIDIRGAADIGEARTCAGESRASATAPLQADTHHEAHLDIERLQRIPGYRGTRANFPLRGPYPDGPRGGSHEHREWRRGPRFGPQSFEHIQEPRTFPVDETELFAHSDDPRTRRTVLITNIPINITLSDVLDKVKGGKILSAHYAATAGMRTQPYMETNSVLVVFLVGRDAADFVRYSNEKKFLFFYSKKWEAPFKATATILDSPSRPISLAVQRDIGVTRVVFLHGVPPQVSDQELVDELALRHPNVKKPLKSGLDEDGIMFFEFASMNDASAAWKALGIYFNGSVNRGFLRDPCDMPLDCIPNAVYGEEDETDQESEAADDMEEPKNGESEGPSEMKSPFQRSEAEETAMMLEG</sequence>
<feature type="region of interest" description="Disordered" evidence="2">
    <location>
        <begin position="331"/>
        <end position="359"/>
    </location>
</feature>
<feature type="compositionally biased region" description="Polar residues" evidence="2">
    <location>
        <begin position="497"/>
        <end position="509"/>
    </location>
</feature>
<keyword evidence="4" id="KW-1185">Reference proteome</keyword>
<evidence type="ECO:0000256" key="2">
    <source>
        <dbReference type="SAM" id="MobiDB-lite"/>
    </source>
</evidence>
<feature type="region of interest" description="Disordered" evidence="2">
    <location>
        <begin position="483"/>
        <end position="514"/>
    </location>
</feature>
<keyword evidence="1" id="KW-0175">Coiled coil</keyword>
<feature type="coiled-coil region" evidence="1">
    <location>
        <begin position="4"/>
        <end position="31"/>
    </location>
</feature>
<feature type="region of interest" description="Disordered" evidence="2">
    <location>
        <begin position="571"/>
        <end position="593"/>
    </location>
</feature>
<evidence type="ECO:0000256" key="1">
    <source>
        <dbReference type="SAM" id="Coils"/>
    </source>
</evidence>
<name>A0AAI8YYW2_9PEZI</name>
<proteinExistence type="predicted"/>
<feature type="compositionally biased region" description="Polar residues" evidence="2">
    <location>
        <begin position="156"/>
        <end position="172"/>
    </location>
</feature>
<dbReference type="Proteomes" id="UP001296104">
    <property type="component" value="Unassembled WGS sequence"/>
</dbReference>
<dbReference type="EMBL" id="CAVMBE010000025">
    <property type="protein sequence ID" value="CAK4013220.1"/>
    <property type="molecule type" value="Genomic_DNA"/>
</dbReference>
<comment type="caution">
    <text evidence="3">The sequence shown here is derived from an EMBL/GenBank/DDBJ whole genome shotgun (WGS) entry which is preliminary data.</text>
</comment>
<evidence type="ECO:0000313" key="3">
    <source>
        <dbReference type="EMBL" id="CAK4013220.1"/>
    </source>
</evidence>
<reference evidence="3" key="1">
    <citation type="submission" date="2023-11" db="EMBL/GenBank/DDBJ databases">
        <authorList>
            <person name="Alioto T."/>
            <person name="Alioto T."/>
            <person name="Gomez Garrido J."/>
        </authorList>
    </citation>
    <scope>NUCLEOTIDE SEQUENCE</scope>
</reference>
<organism evidence="3 4">
    <name type="scientific">Lecanosticta acicola</name>
    <dbReference type="NCBI Taxonomy" id="111012"/>
    <lineage>
        <taxon>Eukaryota</taxon>
        <taxon>Fungi</taxon>
        <taxon>Dikarya</taxon>
        <taxon>Ascomycota</taxon>
        <taxon>Pezizomycotina</taxon>
        <taxon>Dothideomycetes</taxon>
        <taxon>Dothideomycetidae</taxon>
        <taxon>Mycosphaerellales</taxon>
        <taxon>Mycosphaerellaceae</taxon>
        <taxon>Lecanosticta</taxon>
    </lineage>
</organism>
<feature type="region of interest" description="Disordered" evidence="2">
    <location>
        <begin position="150"/>
        <end position="172"/>
    </location>
</feature>
<feature type="compositionally biased region" description="Polar residues" evidence="2">
    <location>
        <begin position="331"/>
        <end position="350"/>
    </location>
</feature>
<gene>
    <name evidence="3" type="ORF">LECACI_7A004500</name>
</gene>
<protein>
    <submittedName>
        <fullName evidence="3">Uncharacterized protein</fullName>
    </submittedName>
</protein>
<dbReference type="AlphaFoldDB" id="A0AAI8YYW2"/>